<organism evidence="1 2">
    <name type="scientific">Methylobacterium currus</name>
    <dbReference type="NCBI Taxonomy" id="2051553"/>
    <lineage>
        <taxon>Bacteria</taxon>
        <taxon>Pseudomonadati</taxon>
        <taxon>Pseudomonadota</taxon>
        <taxon>Alphaproteobacteria</taxon>
        <taxon>Hyphomicrobiales</taxon>
        <taxon>Methylobacteriaceae</taxon>
        <taxon>Methylobacterium</taxon>
    </lineage>
</organism>
<proteinExistence type="predicted"/>
<dbReference type="EMBL" id="CP028843">
    <property type="protein sequence ID" value="AWB24312.1"/>
    <property type="molecule type" value="Genomic_DNA"/>
</dbReference>
<dbReference type="AlphaFoldDB" id="A0A2R4WRY3"/>
<sequence>MSASTEIFETLRREAAGFTRHVHRTTGAPVTPQAVTMFLGEAVKRYVSAGGVSELTDAVIADTCRSIAAFSVRQPVRVYSDARQRLFRAICPKAKAWATANLRAQCAAGRDVQVVEVDRVGLGAYVERETTAFVAVPGQACSDKEREAVCAALTKYFGRMKPGQQRPVVRPNRTTAGMQETSYQVETVVGYEDALAAEDGRAARLLSIDAILARLQSDHIVMSGGTTPEGLIDVTTMVGLKGVTRASVRGAVERLRGQPRRTAAIDRLNPTARDLAGALEAELPQGHVSVVEVDAVCQKLWAPSRTPEGRRQHVRRLRVAAEAIETADVGLHIAVVGSHVVVGRGRRLPEAEELKGFVDRAVAHRRGRKGVTVLSRGLVPSRQGLWGTVEGEVAKSVCRVSASQAGHDDVWTTLAAVGKTGAAQDFSTVWDAAGEPVQADSLVLADAVEKAARSDVYGRLSKQAQSGVDLVRTVVNHAREVGLDQAWALYAAKGEMAARLRDTRHAGARERIRRIGAALSKAPCVEAWEAAILVDAYASRPGRRHRHPVVVMPRAPKPVAAPAPAPKPQFYPTYVADAVLSLEMAEEVSMHWSRNRVREAFRALHSVYLGYDVEDTKLVVLDDLPRPSTVEEVTEGMRRILRWWKASEFVMVARVDQDLHGAIQAAIMAAGLALREHGACALYHAASTLSTICIYSSSVEALQGLPRRLSHIQQHLRWSLAQAPSAA</sequence>
<dbReference type="Proteomes" id="UP000244755">
    <property type="component" value="Chromosome 1"/>
</dbReference>
<dbReference type="KEGG" id="mee:DA075_28415"/>
<keyword evidence="2" id="KW-1185">Reference proteome</keyword>
<accession>A0A2R4WRY3</accession>
<dbReference type="RefSeq" id="WP_099956052.1">
    <property type="nucleotide sequence ID" value="NZ_CP028843.1"/>
</dbReference>
<protein>
    <submittedName>
        <fullName evidence="1">Uncharacterized protein</fullName>
    </submittedName>
</protein>
<gene>
    <name evidence="1" type="ORF">DA075_28415</name>
</gene>
<evidence type="ECO:0000313" key="1">
    <source>
        <dbReference type="EMBL" id="AWB24312.1"/>
    </source>
</evidence>
<reference evidence="1 2" key="1">
    <citation type="submission" date="2018-04" db="EMBL/GenBank/DDBJ databases">
        <title>Methylobacterium sp. PR1016A genome.</title>
        <authorList>
            <person name="Park W."/>
        </authorList>
    </citation>
    <scope>NUCLEOTIDE SEQUENCE [LARGE SCALE GENOMIC DNA]</scope>
    <source>
        <strain evidence="1 2">PR1016A</strain>
    </source>
</reference>
<evidence type="ECO:0000313" key="2">
    <source>
        <dbReference type="Proteomes" id="UP000244755"/>
    </source>
</evidence>
<dbReference type="OrthoDB" id="7973918at2"/>
<name>A0A2R4WRY3_9HYPH</name>